<accession>A0A2U1APR7</accession>
<reference evidence="1 2" key="1">
    <citation type="submission" date="2018-04" db="EMBL/GenBank/DDBJ databases">
        <title>Genomic Encyclopedia of Type Strains, Phase IV (KMG-IV): sequencing the most valuable type-strain genomes for metagenomic binning, comparative biology and taxonomic classification.</title>
        <authorList>
            <person name="Goeker M."/>
        </authorList>
    </citation>
    <scope>NUCLEOTIDE SEQUENCE [LARGE SCALE GENOMIC DNA]</scope>
    <source>
        <strain evidence="1 2">DSM 14823</strain>
    </source>
</reference>
<dbReference type="EMBL" id="QEKH01000026">
    <property type="protein sequence ID" value="PVY38423.1"/>
    <property type="molecule type" value="Genomic_DNA"/>
</dbReference>
<keyword evidence="2" id="KW-1185">Reference proteome</keyword>
<protein>
    <submittedName>
        <fullName evidence="1">Uncharacterized protein</fullName>
    </submittedName>
</protein>
<dbReference type="Proteomes" id="UP000245959">
    <property type="component" value="Unassembled WGS sequence"/>
</dbReference>
<dbReference type="OrthoDB" id="877274at2"/>
<comment type="caution">
    <text evidence="1">The sequence shown here is derived from an EMBL/GenBank/DDBJ whole genome shotgun (WGS) entry which is preliminary data.</text>
</comment>
<gene>
    <name evidence="1" type="ORF">C8D82_12616</name>
</gene>
<dbReference type="RefSeq" id="WP_116885042.1">
    <property type="nucleotide sequence ID" value="NZ_CABMMC010000073.1"/>
</dbReference>
<sequence>MKIYHYWVEKLGAIQVGDSVQPTRVYGYSDISHEDAEERAEWLLSQIQLRVNGEETEWGYQERPIREEIVREFSPENIVTRNRYGALVLNSEKLVFIDVDANEIFSEPKFRFLGISFGGGKPLTDPEILDRIRKVAARPEYREVTIRVYKTCAGYRLLLPRGGFEPGSEPMEKLMADFNSDALYAQLCCAQHCYRARLTPKPYRIGQSGIKAVWPTTPEHELRLNRWLERYQEKSEHFATCHYLESLGPYIGKLDPVIGYHDEMTRAATTLPLA</sequence>
<organism evidence="1 2">
    <name type="scientific">Victivallis vadensis</name>
    <dbReference type="NCBI Taxonomy" id="172901"/>
    <lineage>
        <taxon>Bacteria</taxon>
        <taxon>Pseudomonadati</taxon>
        <taxon>Lentisphaerota</taxon>
        <taxon>Lentisphaeria</taxon>
        <taxon>Victivallales</taxon>
        <taxon>Victivallaceae</taxon>
        <taxon>Victivallis</taxon>
    </lineage>
</organism>
<proteinExistence type="predicted"/>
<dbReference type="AlphaFoldDB" id="A0A2U1APR7"/>
<evidence type="ECO:0000313" key="2">
    <source>
        <dbReference type="Proteomes" id="UP000245959"/>
    </source>
</evidence>
<name>A0A2U1APR7_9BACT</name>
<evidence type="ECO:0000313" key="1">
    <source>
        <dbReference type="EMBL" id="PVY38423.1"/>
    </source>
</evidence>
<dbReference type="GeneID" id="78296329"/>